<dbReference type="Proteomes" id="UP001254832">
    <property type="component" value="Unassembled WGS sequence"/>
</dbReference>
<feature type="domain" description="Metallo-beta-lactamase" evidence="5">
    <location>
        <begin position="241"/>
        <end position="312"/>
    </location>
</feature>
<dbReference type="PIRSF" id="PIRSF038896">
    <property type="entry name" value="NAPE-PLD"/>
    <property type="match status" value="1"/>
</dbReference>
<evidence type="ECO:0000256" key="1">
    <source>
        <dbReference type="ARBA" id="ARBA00034221"/>
    </source>
</evidence>
<protein>
    <submittedName>
        <fullName evidence="6">L-ascorbate metabolism protein UlaG (Beta-lactamase superfamily)</fullName>
    </submittedName>
</protein>
<dbReference type="EMBL" id="JAVDTR010000013">
    <property type="protein sequence ID" value="MDR6725775.1"/>
    <property type="molecule type" value="Genomic_DNA"/>
</dbReference>
<dbReference type="Pfam" id="PF12706">
    <property type="entry name" value="Lactamase_B_2"/>
    <property type="match status" value="2"/>
</dbReference>
<evidence type="ECO:0000313" key="6">
    <source>
        <dbReference type="EMBL" id="MDR6725775.1"/>
    </source>
</evidence>
<dbReference type="InterPro" id="IPR024884">
    <property type="entry name" value="NAPE-PLD"/>
</dbReference>
<accession>A0AAP5H3P4</accession>
<feature type="domain" description="Metallo-beta-lactamase" evidence="5">
    <location>
        <begin position="74"/>
        <end position="212"/>
    </location>
</feature>
<comment type="catalytic activity">
    <reaction evidence="3">
        <text>3',5'-cyclic UMP + H2O = UMP + H(+)</text>
        <dbReference type="Rhea" id="RHEA:70575"/>
        <dbReference type="ChEBI" id="CHEBI:15377"/>
        <dbReference type="ChEBI" id="CHEBI:15378"/>
        <dbReference type="ChEBI" id="CHEBI:57865"/>
        <dbReference type="ChEBI" id="CHEBI:184387"/>
    </reaction>
    <physiologicalReaction direction="left-to-right" evidence="3">
        <dbReference type="Rhea" id="RHEA:70576"/>
    </physiologicalReaction>
</comment>
<dbReference type="GO" id="GO:0005737">
    <property type="term" value="C:cytoplasm"/>
    <property type="evidence" value="ECO:0007669"/>
    <property type="project" value="TreeGrafter"/>
</dbReference>
<comment type="function">
    <text evidence="2">Counteracts the endogenous Pycsar antiviral defense system. Phosphodiesterase that enables metal-dependent hydrolysis of host cyclic nucleotide Pycsar defense signals such as cCMP and cUMP.</text>
</comment>
<evidence type="ECO:0000313" key="7">
    <source>
        <dbReference type="Proteomes" id="UP001254832"/>
    </source>
</evidence>
<dbReference type="InterPro" id="IPR001279">
    <property type="entry name" value="Metallo-B-lactamas"/>
</dbReference>
<dbReference type="PANTHER" id="PTHR15032">
    <property type="entry name" value="N-ACYL-PHOSPHATIDYLETHANOLAMINE-HYDROLYZING PHOSPHOLIPASE D"/>
    <property type="match status" value="1"/>
</dbReference>
<name>A0AAP5H3P4_PAEAM</name>
<comment type="catalytic activity">
    <reaction evidence="1">
        <text>3',5'-cyclic CMP + H2O = CMP + H(+)</text>
        <dbReference type="Rhea" id="RHEA:72675"/>
        <dbReference type="ChEBI" id="CHEBI:15377"/>
        <dbReference type="ChEBI" id="CHEBI:15378"/>
        <dbReference type="ChEBI" id="CHEBI:58003"/>
        <dbReference type="ChEBI" id="CHEBI:60377"/>
    </reaction>
    <physiologicalReaction direction="left-to-right" evidence="1">
        <dbReference type="Rhea" id="RHEA:72676"/>
    </physiologicalReaction>
</comment>
<evidence type="ECO:0000256" key="3">
    <source>
        <dbReference type="ARBA" id="ARBA00048505"/>
    </source>
</evidence>
<reference evidence="6" key="1">
    <citation type="submission" date="2023-07" db="EMBL/GenBank/DDBJ databases">
        <title>Sorghum-associated microbial communities from plants grown in Nebraska, USA.</title>
        <authorList>
            <person name="Schachtman D."/>
        </authorList>
    </citation>
    <scope>NUCLEOTIDE SEQUENCE</scope>
    <source>
        <strain evidence="6">BE80</strain>
    </source>
</reference>
<dbReference type="GO" id="GO:0008270">
    <property type="term" value="F:zinc ion binding"/>
    <property type="evidence" value="ECO:0007669"/>
    <property type="project" value="InterPro"/>
</dbReference>
<dbReference type="GO" id="GO:0070290">
    <property type="term" value="F:N-acylphosphatidylethanolamine-specific phospholipase D activity"/>
    <property type="evidence" value="ECO:0007669"/>
    <property type="project" value="InterPro"/>
</dbReference>
<organism evidence="6 7">
    <name type="scientific">Paenibacillus amylolyticus</name>
    <dbReference type="NCBI Taxonomy" id="1451"/>
    <lineage>
        <taxon>Bacteria</taxon>
        <taxon>Bacillati</taxon>
        <taxon>Bacillota</taxon>
        <taxon>Bacilli</taxon>
        <taxon>Bacillales</taxon>
        <taxon>Paenibacillaceae</taxon>
        <taxon>Paenibacillus</taxon>
    </lineage>
</organism>
<dbReference type="AlphaFoldDB" id="A0AAP5H3P4"/>
<gene>
    <name evidence="6" type="ORF">J2W91_004277</name>
</gene>
<feature type="region of interest" description="Disordered" evidence="4">
    <location>
        <begin position="213"/>
        <end position="239"/>
    </location>
</feature>
<dbReference type="SUPFAM" id="SSF56281">
    <property type="entry name" value="Metallo-hydrolase/oxidoreductase"/>
    <property type="match status" value="1"/>
</dbReference>
<proteinExistence type="predicted"/>
<dbReference type="Gene3D" id="3.60.15.10">
    <property type="entry name" value="Ribonuclease Z/Hydroxyacylglutathione hydrolase-like"/>
    <property type="match status" value="1"/>
</dbReference>
<evidence type="ECO:0000259" key="5">
    <source>
        <dbReference type="Pfam" id="PF12706"/>
    </source>
</evidence>
<evidence type="ECO:0000256" key="4">
    <source>
        <dbReference type="SAM" id="MobiDB-lite"/>
    </source>
</evidence>
<comment type="caution">
    <text evidence="6">The sequence shown here is derived from an EMBL/GenBank/DDBJ whole genome shotgun (WGS) entry which is preliminary data.</text>
</comment>
<feature type="compositionally biased region" description="Low complexity" evidence="4">
    <location>
        <begin position="222"/>
        <end position="239"/>
    </location>
</feature>
<dbReference type="PANTHER" id="PTHR15032:SF36">
    <property type="entry name" value="METALLO-BETA-LACTAMASE DOMAIN-CONTAINING PROTEIN"/>
    <property type="match status" value="1"/>
</dbReference>
<evidence type="ECO:0000256" key="2">
    <source>
        <dbReference type="ARBA" id="ARBA00034301"/>
    </source>
</evidence>
<dbReference type="RefSeq" id="WP_056693360.1">
    <property type="nucleotide sequence ID" value="NZ_JAVDTR010000013.1"/>
</dbReference>
<dbReference type="InterPro" id="IPR036866">
    <property type="entry name" value="RibonucZ/Hydroxyglut_hydro"/>
</dbReference>
<sequence length="362" mass="41507">MPKIRYNNIDNVSTDKTLKEFKQWREERRNKVKDYSYTVPKHPPELDYLHANREETTLTWIGHSTFFIQYYGLNIVTDPVWAEKMGFQRRLGAPGIPIQDIPPLDIILISHSHYDHLHLASLRKLITAKTLLIVPEGLKRKMIRKGFHRCHEMKWWEHMTVGGVKISFVPAQHWTRRTLFDTNSSHWGGYVLEVVHPTSSEAAEEMAATNMRNDSADATGNTSHAQQSEASASQELTAQQSVEKPPVVYFVGDTGYFPGFKTIGERFDIGVTLMPIGAYDPEWFMTSQHVTPEEALQGFVECGSQLMVPMHYGTFRLADDTPREALDRLEAEREKLGISAERIRVLGHGETLRIRHETHNQD</sequence>